<reference evidence="3" key="1">
    <citation type="submission" date="2020-07" db="EMBL/GenBank/DDBJ databases">
        <title>Draft Genome Sequence of a Deep-Sea Yeast, Naganishia (Cryptococcus) liquefaciens strain N6.</title>
        <authorList>
            <person name="Han Y.W."/>
            <person name="Kajitani R."/>
            <person name="Morimoto H."/>
            <person name="Parhat M."/>
            <person name="Tsubouchi H."/>
            <person name="Bakenova O."/>
            <person name="Ogata M."/>
            <person name="Argunhan B."/>
            <person name="Aoki R."/>
            <person name="Kajiwara S."/>
            <person name="Itoh T."/>
            <person name="Iwasaki H."/>
        </authorList>
    </citation>
    <scope>NUCLEOTIDE SEQUENCE</scope>
    <source>
        <strain evidence="3">N6</strain>
    </source>
</reference>
<dbReference type="CDD" id="cd10207">
    <property type="entry name" value="ASKHA_NBD_Arp10"/>
    <property type="match status" value="1"/>
</dbReference>
<evidence type="ECO:0000313" key="4">
    <source>
        <dbReference type="Proteomes" id="UP000620104"/>
    </source>
</evidence>
<dbReference type="Gene3D" id="3.30.420.40">
    <property type="match status" value="2"/>
</dbReference>
<evidence type="ECO:0000256" key="1">
    <source>
        <dbReference type="RuleBase" id="RU000487"/>
    </source>
</evidence>
<comment type="similarity">
    <text evidence="1">Belongs to the actin family.</text>
</comment>
<dbReference type="InterPro" id="IPR043129">
    <property type="entry name" value="ATPase_NBD"/>
</dbReference>
<dbReference type="OrthoDB" id="337660at2759"/>
<feature type="compositionally biased region" description="Polar residues" evidence="2">
    <location>
        <begin position="29"/>
        <end position="44"/>
    </location>
</feature>
<dbReference type="SUPFAM" id="SSF53067">
    <property type="entry name" value="Actin-like ATPase domain"/>
    <property type="match status" value="2"/>
</dbReference>
<accession>A0A8H3TZG3</accession>
<proteinExistence type="inferred from homology"/>
<protein>
    <recommendedName>
        <fullName evidence="5">Actin-related protein 10</fullName>
    </recommendedName>
</protein>
<dbReference type="PANTHER" id="PTHR11937">
    <property type="entry name" value="ACTIN"/>
    <property type="match status" value="1"/>
</dbReference>
<dbReference type="InterPro" id="IPR004000">
    <property type="entry name" value="Actin"/>
</dbReference>
<feature type="region of interest" description="Disordered" evidence="2">
    <location>
        <begin position="270"/>
        <end position="300"/>
    </location>
</feature>
<sequence>MSRTPPRAARSTAHQTSFYDGSPAAGPSKSHTTPAKNANYSPSAHLSPGISNLKKHSLYGIEDRVVIDPGSRIWKVGFSGEARPRKVFWAAPDNDLGSEQDGEMWGLDLEAMADLMNMEIAFAPTDGSRRIDGPVKYEEVLRVIKARLTTAFRKVYSDDLLTESRSRKVIIVENALLSNPIKRLISEVLFDNLKVPSISFTSGHMTTLMATGNTTGLVVDFGFHETTVVPVYQSRVMYQYLRTTPIAGKAFLRRLKCLILEFGRYTAPRISSRPVRPDPKHPQMHPPHSNSDSNSPKSAEAVSVPENVLDWLTLEDIRSRGCFVGEIPSQPCKRPDQPSDLQNHALLFGQSADAKDATFILRKQASTPDITQESVQVPGWVRERAAEVFFEKGDEDSASVVEVILSCLTALPLDMRRVMVSSIVVSGGACMLPGFVPRLREQLVQTIRQNTDYAASEVTKADSTSSASQNVTELNSYRRDQCRRLVRKTKAQHKRPFRALAPLATSLAILNDTDPPKNDDCNKRAGSAPPLNPGLLPWIGGSVAGALQVGGQEVLREPTGGLLPKPPTHALKQEPAPKVLAWAESAEAAIPDWSTNIAQRVVV</sequence>
<feature type="region of interest" description="Disordered" evidence="2">
    <location>
        <begin position="1"/>
        <end position="46"/>
    </location>
</feature>
<dbReference type="Pfam" id="PF00022">
    <property type="entry name" value="Actin"/>
    <property type="match status" value="1"/>
</dbReference>
<comment type="caution">
    <text evidence="3">The sequence shown here is derived from an EMBL/GenBank/DDBJ whole genome shotgun (WGS) entry which is preliminary data.</text>
</comment>
<dbReference type="Gene3D" id="3.90.640.10">
    <property type="entry name" value="Actin, Chain A, domain 4"/>
    <property type="match status" value="1"/>
</dbReference>
<gene>
    <name evidence="3" type="ORF">NliqN6_6030</name>
</gene>
<dbReference type="EMBL" id="BLZA01000049">
    <property type="protein sequence ID" value="GHJ89628.1"/>
    <property type="molecule type" value="Genomic_DNA"/>
</dbReference>
<name>A0A8H3TZG3_9TREE</name>
<keyword evidence="4" id="KW-1185">Reference proteome</keyword>
<feature type="compositionally biased region" description="Low complexity" evidence="2">
    <location>
        <begin position="286"/>
        <end position="298"/>
    </location>
</feature>
<evidence type="ECO:0000256" key="2">
    <source>
        <dbReference type="SAM" id="MobiDB-lite"/>
    </source>
</evidence>
<dbReference type="SMART" id="SM00268">
    <property type="entry name" value="ACTIN"/>
    <property type="match status" value="1"/>
</dbReference>
<evidence type="ECO:0000313" key="3">
    <source>
        <dbReference type="EMBL" id="GHJ89628.1"/>
    </source>
</evidence>
<evidence type="ECO:0008006" key="5">
    <source>
        <dbReference type="Google" id="ProtNLM"/>
    </source>
</evidence>
<organism evidence="3 4">
    <name type="scientific">Naganishia liquefaciens</name>
    <dbReference type="NCBI Taxonomy" id="104408"/>
    <lineage>
        <taxon>Eukaryota</taxon>
        <taxon>Fungi</taxon>
        <taxon>Dikarya</taxon>
        <taxon>Basidiomycota</taxon>
        <taxon>Agaricomycotina</taxon>
        <taxon>Tremellomycetes</taxon>
        <taxon>Filobasidiales</taxon>
        <taxon>Filobasidiaceae</taxon>
        <taxon>Naganishia</taxon>
    </lineage>
</organism>
<dbReference type="AlphaFoldDB" id="A0A8H3TZG3"/>
<dbReference type="Proteomes" id="UP000620104">
    <property type="component" value="Unassembled WGS sequence"/>
</dbReference>